<organism evidence="2 3">
    <name type="scientific">Monilinia vaccinii-corymbosi</name>
    <dbReference type="NCBI Taxonomy" id="61207"/>
    <lineage>
        <taxon>Eukaryota</taxon>
        <taxon>Fungi</taxon>
        <taxon>Dikarya</taxon>
        <taxon>Ascomycota</taxon>
        <taxon>Pezizomycotina</taxon>
        <taxon>Leotiomycetes</taxon>
        <taxon>Helotiales</taxon>
        <taxon>Sclerotiniaceae</taxon>
        <taxon>Monilinia</taxon>
    </lineage>
</organism>
<dbReference type="EMBL" id="CP063407">
    <property type="protein sequence ID" value="QSZ32695.1"/>
    <property type="molecule type" value="Genomic_DNA"/>
</dbReference>
<evidence type="ECO:0000313" key="2">
    <source>
        <dbReference type="EMBL" id="QSZ32695.1"/>
    </source>
</evidence>
<feature type="signal peptide" evidence="1">
    <location>
        <begin position="1"/>
        <end position="18"/>
    </location>
</feature>
<name>A0A8A3PC58_9HELO</name>
<feature type="chain" id="PRO_5032930683" evidence="1">
    <location>
        <begin position="19"/>
        <end position="223"/>
    </location>
</feature>
<gene>
    <name evidence="2" type="ORF">DSL72_002274</name>
</gene>
<keyword evidence="3" id="KW-1185">Reference proteome</keyword>
<reference evidence="2" key="1">
    <citation type="submission" date="2020-10" db="EMBL/GenBank/DDBJ databases">
        <title>Genome Sequence of Monilinia vaccinii-corymbosi Sheds Light on Mummy Berry Disease Infection of Blueberry and Mating Type.</title>
        <authorList>
            <person name="Yow A.G."/>
            <person name="Zhang Y."/>
            <person name="Bansal K."/>
            <person name="Eacker S.M."/>
            <person name="Sullivan S."/>
            <person name="Liachko I."/>
            <person name="Cubeta M.A."/>
            <person name="Rollins J.A."/>
            <person name="Ashrafi H."/>
        </authorList>
    </citation>
    <scope>NUCLEOTIDE SEQUENCE</scope>
    <source>
        <strain evidence="2">RL-1</strain>
    </source>
</reference>
<evidence type="ECO:0000256" key="1">
    <source>
        <dbReference type="SAM" id="SignalP"/>
    </source>
</evidence>
<dbReference type="AlphaFoldDB" id="A0A8A3PC58"/>
<accession>A0A8A3PC58</accession>
<dbReference type="Proteomes" id="UP000672032">
    <property type="component" value="Chromosome 3"/>
</dbReference>
<proteinExistence type="predicted"/>
<sequence length="223" mass="23828">MLLLKVIQIALLPALALAGIITRDNTFPKRASQSAVDILKGIATNAATNCAGQSFADECSTVAHSAPFLITAMQQYQVDTAGEIGAVLALMAYETVDFKYNINHSPGRPGQGTRNMQMASYNLQYAQSIPALQAPLAKITTAKTVDGLSNDVLNQIRALVLVDDYAWATGAWFLKTVCGPDVSKGLRAGDQAGWEGYMKCVGVDGTDSARLAYWTRAKSTMGF</sequence>
<protein>
    <submittedName>
        <fullName evidence="2">Uncharacterized protein</fullName>
    </submittedName>
</protein>
<dbReference type="OrthoDB" id="2349272at2759"/>
<keyword evidence="1" id="KW-0732">Signal</keyword>
<evidence type="ECO:0000313" key="3">
    <source>
        <dbReference type="Proteomes" id="UP000672032"/>
    </source>
</evidence>